<keyword evidence="3" id="KW-0028">Amino-acid biosynthesis</keyword>
<proteinExistence type="predicted"/>
<keyword evidence="2" id="KW-0560">Oxidoreductase</keyword>
<dbReference type="SUPFAM" id="SSF53223">
    <property type="entry name" value="Aminoacid dehydrogenase-like, N-terminal domain"/>
    <property type="match status" value="1"/>
</dbReference>
<dbReference type="InterPro" id="IPR022893">
    <property type="entry name" value="Shikimate_DH_fam"/>
</dbReference>
<comment type="caution">
    <text evidence="5">The sequence shown here is derived from an EMBL/GenBank/DDBJ whole genome shotgun (WGS) entry which is preliminary data.</text>
</comment>
<dbReference type="EMBL" id="STGV01000008">
    <property type="protein sequence ID" value="THV20195.1"/>
    <property type="molecule type" value="Genomic_DNA"/>
</dbReference>
<dbReference type="InterPro" id="IPR036291">
    <property type="entry name" value="NAD(P)-bd_dom_sf"/>
</dbReference>
<keyword evidence="3" id="KW-0057">Aromatic amino acid biosynthesis</keyword>
<feature type="domain" description="Shikimate dehydrogenase substrate binding N-terminal" evidence="4">
    <location>
        <begin position="12"/>
        <end position="99"/>
    </location>
</feature>
<sequence length="295" mass="31184">MTQQRNEVKAGLIGFGIQRSLTPAMHVREGRAHGLAYSYELIDLAERKMTADDLEALISEAEARGFSGLNITYPCKQRVLAHLTDISDDARRLGAVNTVVLRDGKRIGHNTDWSGFAEGLRLQLPDADMSRVVQIGAGGAGAATAFAVLQMGARQLTIFDIDKARSAELAADMATLFPEAEVLAGQDLGATMLSATGLVHATPMGMDRHPGLPLSAELLNPPIWVAEIVYFPLETALLQAARHRGCQVANGGGMAVFQAVGAFALFTGLAPDAERMLAHFAELTGAGGAVLAQPA</sequence>
<dbReference type="Gene3D" id="3.40.50.720">
    <property type="entry name" value="NAD(P)-binding Rossmann-like Domain"/>
    <property type="match status" value="1"/>
</dbReference>
<evidence type="ECO:0000256" key="1">
    <source>
        <dbReference type="ARBA" id="ARBA00004871"/>
    </source>
</evidence>
<evidence type="ECO:0000259" key="4">
    <source>
        <dbReference type="Pfam" id="PF08501"/>
    </source>
</evidence>
<evidence type="ECO:0000313" key="5">
    <source>
        <dbReference type="EMBL" id="THV20195.1"/>
    </source>
</evidence>
<name>A0A4S8NU25_9HYPH</name>
<dbReference type="InterPro" id="IPR013708">
    <property type="entry name" value="Shikimate_DH-bd_N"/>
</dbReference>
<dbReference type="PANTHER" id="PTHR21089:SF1">
    <property type="entry name" value="BIFUNCTIONAL 3-DEHYDROQUINATE DEHYDRATASE_SHIKIMATE DEHYDROGENASE, CHLOROPLASTIC"/>
    <property type="match status" value="1"/>
</dbReference>
<dbReference type="NCBIfam" id="NF009201">
    <property type="entry name" value="PRK12549.1"/>
    <property type="match status" value="1"/>
</dbReference>
<dbReference type="RefSeq" id="WP_136600212.1">
    <property type="nucleotide sequence ID" value="NZ_STGV01000008.1"/>
</dbReference>
<comment type="pathway">
    <text evidence="1">Metabolic intermediate biosynthesis; chorismate biosynthesis; chorismate from D-erythrose 4-phosphate and phosphoenolpyruvate: step 4/7.</text>
</comment>
<gene>
    <name evidence="5" type="ORF">FAA97_19310</name>
</gene>
<accession>A0A4S8NU25</accession>
<reference evidence="5 6" key="1">
    <citation type="submission" date="2019-04" db="EMBL/GenBank/DDBJ databases">
        <title>Genome sequence of strain shin9-1.</title>
        <authorList>
            <person name="Gao J."/>
            <person name="Sun J."/>
        </authorList>
    </citation>
    <scope>NUCLEOTIDE SEQUENCE [LARGE SCALE GENOMIC DNA]</scope>
    <source>
        <strain evidence="6">shin9-1</strain>
    </source>
</reference>
<dbReference type="Gene3D" id="3.40.50.10860">
    <property type="entry name" value="Leucine Dehydrogenase, chain A, domain 1"/>
    <property type="match status" value="1"/>
</dbReference>
<dbReference type="SUPFAM" id="SSF51735">
    <property type="entry name" value="NAD(P)-binding Rossmann-fold domains"/>
    <property type="match status" value="1"/>
</dbReference>
<dbReference type="GO" id="GO:0050661">
    <property type="term" value="F:NADP binding"/>
    <property type="evidence" value="ECO:0007669"/>
    <property type="project" value="TreeGrafter"/>
</dbReference>
<evidence type="ECO:0000313" key="6">
    <source>
        <dbReference type="Proteomes" id="UP000308828"/>
    </source>
</evidence>
<protein>
    <submittedName>
        <fullName evidence="5">Shikimate dehydrogenase</fullName>
    </submittedName>
</protein>
<evidence type="ECO:0000256" key="3">
    <source>
        <dbReference type="ARBA" id="ARBA00023141"/>
    </source>
</evidence>
<dbReference type="Pfam" id="PF08501">
    <property type="entry name" value="Shikimate_dh_N"/>
    <property type="match status" value="1"/>
</dbReference>
<dbReference type="GO" id="GO:0005829">
    <property type="term" value="C:cytosol"/>
    <property type="evidence" value="ECO:0007669"/>
    <property type="project" value="TreeGrafter"/>
</dbReference>
<dbReference type="InterPro" id="IPR046346">
    <property type="entry name" value="Aminoacid_DH-like_N_sf"/>
</dbReference>
<dbReference type="GO" id="GO:0009423">
    <property type="term" value="P:chorismate biosynthetic process"/>
    <property type="evidence" value="ECO:0007669"/>
    <property type="project" value="TreeGrafter"/>
</dbReference>
<dbReference type="GO" id="GO:0019632">
    <property type="term" value="P:shikimate metabolic process"/>
    <property type="evidence" value="ECO:0007669"/>
    <property type="project" value="TreeGrafter"/>
</dbReference>
<dbReference type="AlphaFoldDB" id="A0A4S8NU25"/>
<dbReference type="CDD" id="cd01065">
    <property type="entry name" value="NAD_bind_Shikimate_DH"/>
    <property type="match status" value="1"/>
</dbReference>
<dbReference type="GO" id="GO:0009073">
    <property type="term" value="P:aromatic amino acid family biosynthetic process"/>
    <property type="evidence" value="ECO:0007669"/>
    <property type="project" value="UniProtKB-KW"/>
</dbReference>
<dbReference type="PANTHER" id="PTHR21089">
    <property type="entry name" value="SHIKIMATE DEHYDROGENASE"/>
    <property type="match status" value="1"/>
</dbReference>
<dbReference type="Proteomes" id="UP000308828">
    <property type="component" value="Unassembled WGS sequence"/>
</dbReference>
<dbReference type="OrthoDB" id="9792692at2"/>
<keyword evidence="6" id="KW-1185">Reference proteome</keyword>
<dbReference type="GO" id="GO:0004764">
    <property type="term" value="F:shikimate 3-dehydrogenase (NADP+) activity"/>
    <property type="evidence" value="ECO:0007669"/>
    <property type="project" value="InterPro"/>
</dbReference>
<organism evidence="5 6">
    <name type="scientific">Peteryoungia ipomoeae</name>
    <dbReference type="NCBI Taxonomy" id="1210932"/>
    <lineage>
        <taxon>Bacteria</taxon>
        <taxon>Pseudomonadati</taxon>
        <taxon>Pseudomonadota</taxon>
        <taxon>Alphaproteobacteria</taxon>
        <taxon>Hyphomicrobiales</taxon>
        <taxon>Rhizobiaceae</taxon>
        <taxon>Peteryoungia</taxon>
    </lineage>
</organism>
<evidence type="ECO:0000256" key="2">
    <source>
        <dbReference type="ARBA" id="ARBA00023002"/>
    </source>
</evidence>